<evidence type="ECO:0000313" key="1">
    <source>
        <dbReference type="EMBL" id="SDD26282.1"/>
    </source>
</evidence>
<proteinExistence type="predicted"/>
<reference evidence="1 2" key="1">
    <citation type="submission" date="2016-10" db="EMBL/GenBank/DDBJ databases">
        <authorList>
            <person name="de Groot N.N."/>
        </authorList>
    </citation>
    <scope>NUCLEOTIDE SEQUENCE [LARGE SCALE GENOMIC DNA]</scope>
    <source>
        <strain evidence="1 2">47C3B</strain>
    </source>
</reference>
<gene>
    <name evidence="1" type="ORF">SAMN05216464_101240</name>
</gene>
<organism evidence="1 2">
    <name type="scientific">Mucilaginibacter pineti</name>
    <dbReference type="NCBI Taxonomy" id="1391627"/>
    <lineage>
        <taxon>Bacteria</taxon>
        <taxon>Pseudomonadati</taxon>
        <taxon>Bacteroidota</taxon>
        <taxon>Sphingobacteriia</taxon>
        <taxon>Sphingobacteriales</taxon>
        <taxon>Sphingobacteriaceae</taxon>
        <taxon>Mucilaginibacter</taxon>
    </lineage>
</organism>
<keyword evidence="2" id="KW-1185">Reference proteome</keyword>
<evidence type="ECO:0000313" key="2">
    <source>
        <dbReference type="Proteomes" id="UP000199072"/>
    </source>
</evidence>
<dbReference type="EMBL" id="FNAI01000001">
    <property type="protein sequence ID" value="SDD26282.1"/>
    <property type="molecule type" value="Genomic_DNA"/>
</dbReference>
<protein>
    <recommendedName>
        <fullName evidence="3">Transposase</fullName>
    </recommendedName>
</protein>
<accession>A0A1G6TAY1</accession>
<evidence type="ECO:0008006" key="3">
    <source>
        <dbReference type="Google" id="ProtNLM"/>
    </source>
</evidence>
<dbReference type="AlphaFoldDB" id="A0A1G6TAY1"/>
<sequence>MSFSYLFNIRVKTKKATSVIEVAFEMQKTALKIYCCAPNTGANFFI</sequence>
<dbReference type="Proteomes" id="UP000199072">
    <property type="component" value="Unassembled WGS sequence"/>
</dbReference>
<name>A0A1G6TAY1_9SPHI</name>